<comment type="similarity">
    <text evidence="2">In the N-terminal section; belongs to the transposase 2 family.</text>
</comment>
<keyword evidence="10" id="KW-1185">Reference proteome</keyword>
<keyword evidence="4" id="KW-0238">DNA-binding</keyword>
<dbReference type="Pfam" id="PF01385">
    <property type="entry name" value="OrfB_IS605"/>
    <property type="match status" value="1"/>
</dbReference>
<feature type="domain" description="Probable transposase IS891/IS1136/IS1341" evidence="7">
    <location>
        <begin position="178"/>
        <end position="288"/>
    </location>
</feature>
<dbReference type="Proteomes" id="UP000320055">
    <property type="component" value="Unassembled WGS sequence"/>
</dbReference>
<comment type="similarity">
    <text evidence="1">In the C-terminal section; belongs to the transposase 35 family.</text>
</comment>
<evidence type="ECO:0000313" key="9">
    <source>
        <dbReference type="EMBL" id="VEP16180.1"/>
    </source>
</evidence>
<dbReference type="EMBL" id="CAACVJ010000352">
    <property type="protein sequence ID" value="VEP16180.1"/>
    <property type="molecule type" value="Genomic_DNA"/>
</dbReference>
<keyword evidence="3" id="KW-0815">Transposition</keyword>
<evidence type="ECO:0000259" key="7">
    <source>
        <dbReference type="Pfam" id="PF01385"/>
    </source>
</evidence>
<dbReference type="NCBIfam" id="NF040570">
    <property type="entry name" value="guided_TnpB"/>
    <property type="match status" value="1"/>
</dbReference>
<name>A0A563VXN8_9CYAN</name>
<dbReference type="Pfam" id="PF07282">
    <property type="entry name" value="Cas12f1-like_TNB"/>
    <property type="match status" value="1"/>
</dbReference>
<evidence type="ECO:0000256" key="3">
    <source>
        <dbReference type="ARBA" id="ARBA00022578"/>
    </source>
</evidence>
<feature type="compositionally biased region" description="Basic residues" evidence="6">
    <location>
        <begin position="410"/>
        <end position="421"/>
    </location>
</feature>
<evidence type="ECO:0000256" key="6">
    <source>
        <dbReference type="SAM" id="MobiDB-lite"/>
    </source>
</evidence>
<reference evidence="9 10" key="1">
    <citation type="submission" date="2019-01" db="EMBL/GenBank/DDBJ databases">
        <authorList>
            <person name="Brito A."/>
        </authorList>
    </citation>
    <scope>NUCLEOTIDE SEQUENCE [LARGE SCALE GENOMIC DNA]</scope>
    <source>
        <strain evidence="9">1</strain>
    </source>
</reference>
<evidence type="ECO:0000256" key="4">
    <source>
        <dbReference type="ARBA" id="ARBA00023125"/>
    </source>
</evidence>
<dbReference type="InterPro" id="IPR051399">
    <property type="entry name" value="RNA-guided_DNA_endo/Transpos"/>
</dbReference>
<keyword evidence="5" id="KW-0233">DNA recombination</keyword>
<dbReference type="GO" id="GO:0032196">
    <property type="term" value="P:transposition"/>
    <property type="evidence" value="ECO:0007669"/>
    <property type="project" value="UniProtKB-KW"/>
</dbReference>
<gene>
    <name evidence="9" type="ORF">H1P_4150006</name>
</gene>
<dbReference type="GO" id="GO:0003677">
    <property type="term" value="F:DNA binding"/>
    <property type="evidence" value="ECO:0007669"/>
    <property type="project" value="UniProtKB-KW"/>
</dbReference>
<feature type="domain" description="Cas12f1-like TNB" evidence="8">
    <location>
        <begin position="300"/>
        <end position="368"/>
    </location>
</feature>
<feature type="region of interest" description="Disordered" evidence="6">
    <location>
        <begin position="387"/>
        <end position="421"/>
    </location>
</feature>
<dbReference type="PANTHER" id="PTHR30405">
    <property type="entry name" value="TRANSPOSASE"/>
    <property type="match status" value="1"/>
</dbReference>
<dbReference type="RefSeq" id="WP_246142030.1">
    <property type="nucleotide sequence ID" value="NZ_LR214151.1"/>
</dbReference>
<dbReference type="GO" id="GO:0006310">
    <property type="term" value="P:DNA recombination"/>
    <property type="evidence" value="ECO:0007669"/>
    <property type="project" value="UniProtKB-KW"/>
</dbReference>
<dbReference type="InterPro" id="IPR010095">
    <property type="entry name" value="Cas12f1-like_TNB"/>
</dbReference>
<dbReference type="AlphaFoldDB" id="A0A563VXN8"/>
<dbReference type="InterPro" id="IPR001959">
    <property type="entry name" value="Transposase"/>
</dbReference>
<evidence type="ECO:0000256" key="2">
    <source>
        <dbReference type="ARBA" id="ARBA00011044"/>
    </source>
</evidence>
<accession>A0A563VXN8</accession>
<dbReference type="NCBIfam" id="TIGR01766">
    <property type="entry name" value="IS200/IS605 family accessory protein TnpB-like domain"/>
    <property type="match status" value="1"/>
</dbReference>
<dbReference type="PANTHER" id="PTHR30405:SF25">
    <property type="entry name" value="RNA-GUIDED DNA ENDONUCLEASE INSQ-RELATED"/>
    <property type="match status" value="1"/>
</dbReference>
<evidence type="ECO:0000256" key="5">
    <source>
        <dbReference type="ARBA" id="ARBA00023172"/>
    </source>
</evidence>
<evidence type="ECO:0000259" key="8">
    <source>
        <dbReference type="Pfam" id="PF07282"/>
    </source>
</evidence>
<evidence type="ECO:0000256" key="1">
    <source>
        <dbReference type="ARBA" id="ARBA00008761"/>
    </source>
</evidence>
<evidence type="ECO:0000313" key="10">
    <source>
        <dbReference type="Proteomes" id="UP000320055"/>
    </source>
</evidence>
<organism evidence="9 10">
    <name type="scientific">Hyella patelloides LEGE 07179</name>
    <dbReference type="NCBI Taxonomy" id="945734"/>
    <lineage>
        <taxon>Bacteria</taxon>
        <taxon>Bacillati</taxon>
        <taxon>Cyanobacteriota</taxon>
        <taxon>Cyanophyceae</taxon>
        <taxon>Pleurocapsales</taxon>
        <taxon>Hyellaceae</taxon>
        <taxon>Hyella</taxon>
    </lineage>
</organism>
<proteinExistence type="inferred from homology"/>
<protein>
    <submittedName>
        <fullName evidence="9">Transposase</fullName>
    </submittedName>
</protein>
<sequence length="421" mass="48350">MQLEACKRQLAAPLSSRVKGNFDARFRTRGEQWQHSPRLFYKALSAKTNGWYERLERIDYKQTSSLLTGWKKTEDLDFLNEVSCVPLQQCLRHLQKAFANFWGKRAKYPRFKAKRNGGSAEFTKSAFKFRDGNLWLAKCFEPLNIVWSRFLPQGCTPSTVTVKLEPSGRWFVSLLIDDPTIQPLPPIKKQVGIDVGVSSLITTSDGEKIANPKHFNRLYQKLKVAQKELSRKTKGSNNRYKARLEVARIHSLIKDARTDFLHKLTTDLVRANSVIAIEDLAIRNMVKNHKLALRISDSAWGEMFRQLEYKCEWYGRKLVKIDRFFPSSKRCNHCGFVMDKLPLDVRSWDCPSCKTTGIDRDVNASQNILAAGLAVIVCGADIRPDRHSSKGQLRNTQGRDFRGCLENSSRPRKRKKQKPKS</sequence>